<dbReference type="Proteomes" id="UP001368328">
    <property type="component" value="Chromosome"/>
</dbReference>
<gene>
    <name evidence="3" type="ORF">WCV66_08930</name>
</gene>
<evidence type="ECO:0000256" key="1">
    <source>
        <dbReference type="SAM" id="MobiDB-lite"/>
    </source>
</evidence>
<dbReference type="EMBL" id="CP147403">
    <property type="protein sequence ID" value="WXB90301.1"/>
    <property type="molecule type" value="Genomic_DNA"/>
</dbReference>
<proteinExistence type="predicted"/>
<evidence type="ECO:0008006" key="5">
    <source>
        <dbReference type="Google" id="ProtNLM"/>
    </source>
</evidence>
<evidence type="ECO:0000256" key="2">
    <source>
        <dbReference type="SAM" id="SignalP"/>
    </source>
</evidence>
<dbReference type="PROSITE" id="PS51257">
    <property type="entry name" value="PROKAR_LIPOPROTEIN"/>
    <property type="match status" value="1"/>
</dbReference>
<feature type="chain" id="PRO_5046606681" description="DNA primase" evidence="2">
    <location>
        <begin position="26"/>
        <end position="96"/>
    </location>
</feature>
<name>A0ABZ2MYQ4_9BACI</name>
<feature type="compositionally biased region" description="Acidic residues" evidence="1">
    <location>
        <begin position="70"/>
        <end position="89"/>
    </location>
</feature>
<feature type="region of interest" description="Disordered" evidence="1">
    <location>
        <begin position="21"/>
        <end position="96"/>
    </location>
</feature>
<evidence type="ECO:0000313" key="3">
    <source>
        <dbReference type="EMBL" id="WXB90301.1"/>
    </source>
</evidence>
<organism evidence="3 4">
    <name type="scientific">Metabacillus rhizosphaerae</name>
    <dbReference type="NCBI Taxonomy" id="3117747"/>
    <lineage>
        <taxon>Bacteria</taxon>
        <taxon>Bacillati</taxon>
        <taxon>Bacillota</taxon>
        <taxon>Bacilli</taxon>
        <taxon>Bacillales</taxon>
        <taxon>Bacillaceae</taxon>
        <taxon>Metabacillus</taxon>
    </lineage>
</organism>
<keyword evidence="2" id="KW-0732">Signal</keyword>
<accession>A0ABZ2MYQ4</accession>
<sequence>MNKKWYLMMTSILLAAMVSVGCNNADPDPAPPEDDTGVEENGANNDANDIIEGEENVPGVDENDTMNKDDENDADPDPEDPIEDVEDMGDNNNKDE</sequence>
<dbReference type="RefSeq" id="WP_338788700.1">
    <property type="nucleotide sequence ID" value="NZ_CP147403.1"/>
</dbReference>
<protein>
    <recommendedName>
        <fullName evidence="5">DNA primase</fullName>
    </recommendedName>
</protein>
<reference evidence="3 4" key="1">
    <citation type="submission" date="2024-02" db="EMBL/GenBank/DDBJ databases">
        <title>Seven novel Bacillus-like species.</title>
        <authorList>
            <person name="Liu G."/>
        </authorList>
    </citation>
    <scope>NUCLEOTIDE SEQUENCE [LARGE SCALE GENOMIC DNA]</scope>
    <source>
        <strain evidence="3 4">FJAT-53654</strain>
    </source>
</reference>
<feature type="signal peptide" evidence="2">
    <location>
        <begin position="1"/>
        <end position="25"/>
    </location>
</feature>
<evidence type="ECO:0000313" key="4">
    <source>
        <dbReference type="Proteomes" id="UP001368328"/>
    </source>
</evidence>
<keyword evidence="4" id="KW-1185">Reference proteome</keyword>